<keyword evidence="8 9" id="KW-0539">Nucleus</keyword>
<feature type="region of interest" description="Disordered" evidence="10">
    <location>
        <begin position="1"/>
        <end position="122"/>
    </location>
</feature>
<dbReference type="OrthoDB" id="5422384at2759"/>
<organism evidence="11 12">
    <name type="scientific">Sphaerulina musiva (strain SO2202)</name>
    <name type="common">Poplar stem canker fungus</name>
    <name type="synonym">Septoria musiva</name>
    <dbReference type="NCBI Taxonomy" id="692275"/>
    <lineage>
        <taxon>Eukaryota</taxon>
        <taxon>Fungi</taxon>
        <taxon>Dikarya</taxon>
        <taxon>Ascomycota</taxon>
        <taxon>Pezizomycotina</taxon>
        <taxon>Dothideomycetes</taxon>
        <taxon>Dothideomycetidae</taxon>
        <taxon>Mycosphaerellales</taxon>
        <taxon>Mycosphaerellaceae</taxon>
        <taxon>Sphaerulina</taxon>
    </lineage>
</organism>
<evidence type="ECO:0000256" key="1">
    <source>
        <dbReference type="ARBA" id="ARBA00004567"/>
    </source>
</evidence>
<feature type="region of interest" description="Disordered" evidence="10">
    <location>
        <begin position="230"/>
        <end position="251"/>
    </location>
</feature>
<comment type="function">
    <text evidence="9">Functions as a component of the nuclear pore complex (NPC).</text>
</comment>
<dbReference type="GO" id="GO:0045893">
    <property type="term" value="P:positive regulation of DNA-templated transcription"/>
    <property type="evidence" value="ECO:0007669"/>
    <property type="project" value="TreeGrafter"/>
</dbReference>
<dbReference type="RefSeq" id="XP_016762755.1">
    <property type="nucleotide sequence ID" value="XM_016909628.1"/>
</dbReference>
<dbReference type="eggNOG" id="ENOG502S1N1">
    <property type="taxonomic scope" value="Eukaryota"/>
</dbReference>
<dbReference type="GO" id="GO:0017056">
    <property type="term" value="F:structural constituent of nuclear pore"/>
    <property type="evidence" value="ECO:0007669"/>
    <property type="project" value="TreeGrafter"/>
</dbReference>
<dbReference type="AlphaFoldDB" id="M3D9T0"/>
<keyword evidence="9" id="KW-0472">Membrane</keyword>
<evidence type="ECO:0000313" key="12">
    <source>
        <dbReference type="Proteomes" id="UP000016931"/>
    </source>
</evidence>
<name>M3D9T0_SPHMS</name>
<evidence type="ECO:0000256" key="10">
    <source>
        <dbReference type="SAM" id="MobiDB-lite"/>
    </source>
</evidence>
<evidence type="ECO:0000256" key="5">
    <source>
        <dbReference type="ARBA" id="ARBA00022927"/>
    </source>
</evidence>
<feature type="compositionally biased region" description="Acidic residues" evidence="10">
    <location>
        <begin position="73"/>
        <end position="90"/>
    </location>
</feature>
<evidence type="ECO:0000256" key="6">
    <source>
        <dbReference type="ARBA" id="ARBA00023010"/>
    </source>
</evidence>
<sequence length="996" mass="109715">MSFFGPPSTPGRSVHTHQSTTPAGQPPTWLEHTGKSTTPAGEPPRSSRFGRSSYNPTKSPNRFARKKPGFSVPEDDDDDFSDDDDDDAMDAGDSKYDFRESAQSGFHPRPAAPTPPRGLKRDAYGTVRENSGIAEVARSTMSNSRPAALAEPDIVILQSEHIVSEIDAKIQRRVIEGEAALVESVTELTKTWRQHSDVQTKAGAIGPKAKDSFTQANYLASLLLQLHHPHTNTRQPQPGGRLRNGSVPPPSHNATVPRALLEWLETYHQPFPDDYDAVHLNEPAPSAHESFWDIVYANLLRGHIGRVIRLLADAKWDYADTALDDGADHPGYHGRQYDNVVEVVQDCINVLGECPGHRYSNWDVKSTEWAVFRGRVKAVSDELEAFAEGDDLGESLNGENVFQRSLGASMNMSTASRRASSRVPWTIYENLRLIYGLVLGQPDQILMTSQEWLEAALYLTIWWDGSDESDLNASANPNPIKRGRDRTREVDVAPLAAYRRRLADAYLRVQDQTIEDDKTGRQILDTVFRPDTTDTVQVGLGCIMEDQVSSVIGILRTMSMPVAVSVVEVAALGGWLPLARPSSRGGALSQEGLSQEDLLVLSYGAPQENKDEVSRDEILIEYADLLAGKETISDKDGWEMAVAVLNRLDQTATANTKIGDLLDRLPLTNDTTVDKVLDVCDRLEQHEQRRSIAERYADHLAENTKSYGLALIYYARAQAKEKLKDTVSLLTSLCLLHSVSMPAARNIDPKLQSLISHERVALTDLGHVDLEAAQLLASHLSGYAMLRKFYDLRDQDMLANSASPLKPLERRRQAAASLSAVMKSAADCIPGGLFDPEAETVIPAEGILALFGECLPFLGQDKRIFTQQHVFGLLAILEDFIAAPPRIRENAESLLSASLGAYRDEINTGTGPFGQKGRGKQNSQEDLSKSVGSSWELMAESVAIDAQKGERIQRAWDWRQGLVDGGIGGSEEEVVSLVREALVREVARGWGGRINW</sequence>
<evidence type="ECO:0000256" key="4">
    <source>
        <dbReference type="ARBA" id="ARBA00022816"/>
    </source>
</evidence>
<dbReference type="OMA" id="YKPSPAC"/>
<evidence type="ECO:0000256" key="7">
    <source>
        <dbReference type="ARBA" id="ARBA00023132"/>
    </source>
</evidence>
<keyword evidence="12" id="KW-1185">Reference proteome</keyword>
<proteinExistence type="inferred from homology"/>
<reference evidence="11 12" key="1">
    <citation type="journal article" date="2012" name="PLoS Pathog.">
        <title>Diverse lifestyles and strategies of plant pathogenesis encoded in the genomes of eighteen Dothideomycetes fungi.</title>
        <authorList>
            <person name="Ohm R.A."/>
            <person name="Feau N."/>
            <person name="Henrissat B."/>
            <person name="Schoch C.L."/>
            <person name="Horwitz B.A."/>
            <person name="Barry K.W."/>
            <person name="Condon B.J."/>
            <person name="Copeland A.C."/>
            <person name="Dhillon B."/>
            <person name="Glaser F."/>
            <person name="Hesse C.N."/>
            <person name="Kosti I."/>
            <person name="LaButti K."/>
            <person name="Lindquist E.A."/>
            <person name="Lucas S."/>
            <person name="Salamov A.A."/>
            <person name="Bradshaw R.E."/>
            <person name="Ciuffetti L."/>
            <person name="Hamelin R.C."/>
            <person name="Kema G.H.J."/>
            <person name="Lawrence C."/>
            <person name="Scott J.A."/>
            <person name="Spatafora J.W."/>
            <person name="Turgeon B.G."/>
            <person name="de Wit P.J.G.M."/>
            <person name="Zhong S."/>
            <person name="Goodwin S.B."/>
            <person name="Grigoriev I.V."/>
        </authorList>
    </citation>
    <scope>NUCLEOTIDE SEQUENCE [LARGE SCALE GENOMIC DNA]</scope>
    <source>
        <strain evidence="11 12">SO2202</strain>
    </source>
</reference>
<dbReference type="Proteomes" id="UP000016931">
    <property type="component" value="Unassembled WGS sequence"/>
</dbReference>
<keyword evidence="5 9" id="KW-0653">Protein transport</keyword>
<evidence type="ECO:0000256" key="9">
    <source>
        <dbReference type="RuleBase" id="RU365073"/>
    </source>
</evidence>
<accession>M3D9T0</accession>
<dbReference type="EMBL" id="KB456262">
    <property type="protein sequence ID" value="EMF14634.1"/>
    <property type="molecule type" value="Genomic_DNA"/>
</dbReference>
<dbReference type="PANTHER" id="PTHR13373:SF21">
    <property type="entry name" value="NUCLEAR PORE COMPLEX PROTEIN NUP85"/>
    <property type="match status" value="1"/>
</dbReference>
<feature type="compositionally biased region" description="Polar residues" evidence="10">
    <location>
        <begin position="49"/>
        <end position="60"/>
    </location>
</feature>
<dbReference type="Pfam" id="PF07575">
    <property type="entry name" value="Nucleopor_Nup85"/>
    <property type="match status" value="2"/>
</dbReference>
<evidence type="ECO:0000256" key="3">
    <source>
        <dbReference type="ARBA" id="ARBA00022448"/>
    </source>
</evidence>
<keyword evidence="4 9" id="KW-0509">mRNA transport</keyword>
<evidence type="ECO:0000256" key="8">
    <source>
        <dbReference type="ARBA" id="ARBA00023242"/>
    </source>
</evidence>
<dbReference type="STRING" id="692275.M3D9T0"/>
<comment type="subcellular location">
    <subcellularLocation>
        <location evidence="1 9">Nucleus</location>
        <location evidence="1 9">Nuclear pore complex</location>
    </subcellularLocation>
</comment>
<dbReference type="InterPro" id="IPR011502">
    <property type="entry name" value="Nucleoporin_Nup85"/>
</dbReference>
<comment type="subunit">
    <text evidence="9">Component of the nuclear pore complex (NPC).</text>
</comment>
<dbReference type="GO" id="GO:0031965">
    <property type="term" value="C:nuclear membrane"/>
    <property type="evidence" value="ECO:0007669"/>
    <property type="project" value="UniProtKB-UniRule"/>
</dbReference>
<evidence type="ECO:0000313" key="11">
    <source>
        <dbReference type="EMBL" id="EMF14634.1"/>
    </source>
</evidence>
<keyword evidence="7 9" id="KW-0906">Nuclear pore complex</keyword>
<gene>
    <name evidence="11" type="ORF">SEPMUDRAFT_63194</name>
</gene>
<dbReference type="HOGENOM" id="CLU_002336_1_0_1"/>
<dbReference type="GeneID" id="27906765"/>
<dbReference type="GO" id="GO:0006406">
    <property type="term" value="P:mRNA export from nucleus"/>
    <property type="evidence" value="ECO:0007669"/>
    <property type="project" value="TreeGrafter"/>
</dbReference>
<dbReference type="GO" id="GO:0006606">
    <property type="term" value="P:protein import into nucleus"/>
    <property type="evidence" value="ECO:0007669"/>
    <property type="project" value="TreeGrafter"/>
</dbReference>
<dbReference type="GO" id="GO:0031080">
    <property type="term" value="C:nuclear pore outer ring"/>
    <property type="evidence" value="ECO:0007669"/>
    <property type="project" value="TreeGrafter"/>
</dbReference>
<comment type="similarity">
    <text evidence="2 9">Belongs to the nucleoporin Nup85 family.</text>
</comment>
<protein>
    <recommendedName>
        <fullName evidence="9">Nuclear pore complex protein Nup85</fullName>
    </recommendedName>
</protein>
<keyword evidence="6 9" id="KW-0811">Translocation</keyword>
<evidence type="ECO:0000256" key="2">
    <source>
        <dbReference type="ARBA" id="ARBA00005573"/>
    </source>
</evidence>
<dbReference type="PANTHER" id="PTHR13373">
    <property type="entry name" value="FROUNT PROTEIN-RELATED"/>
    <property type="match status" value="1"/>
</dbReference>
<keyword evidence="3 9" id="KW-0813">Transport</keyword>